<dbReference type="NCBIfam" id="NF037981">
    <property type="entry name" value="NCS2_1"/>
    <property type="match status" value="1"/>
</dbReference>
<feature type="transmembrane region" description="Helical" evidence="9">
    <location>
        <begin position="96"/>
        <end position="116"/>
    </location>
</feature>
<dbReference type="PANTHER" id="PTHR42810">
    <property type="entry name" value="PURINE PERMEASE C1399.01C-RELATED"/>
    <property type="match status" value="1"/>
</dbReference>
<evidence type="ECO:0000313" key="10">
    <source>
        <dbReference type="EMBL" id="MFH7597232.1"/>
    </source>
</evidence>
<dbReference type="InterPro" id="IPR006043">
    <property type="entry name" value="NCS2"/>
</dbReference>
<evidence type="ECO:0000256" key="7">
    <source>
        <dbReference type="ARBA" id="ARBA00023136"/>
    </source>
</evidence>
<gene>
    <name evidence="10" type="ORF">WDV06_19325</name>
</gene>
<keyword evidence="11" id="KW-1185">Reference proteome</keyword>
<protein>
    <submittedName>
        <fullName evidence="10">Nucleobase:cation symporter-2 family protein</fullName>
    </submittedName>
</protein>
<keyword evidence="7 9" id="KW-0472">Membrane</keyword>
<feature type="region of interest" description="Disordered" evidence="8">
    <location>
        <begin position="493"/>
        <end position="549"/>
    </location>
</feature>
<feature type="transmembrane region" description="Helical" evidence="9">
    <location>
        <begin position="404"/>
        <end position="423"/>
    </location>
</feature>
<proteinExistence type="inferred from homology"/>
<feature type="transmembrane region" description="Helical" evidence="9">
    <location>
        <begin position="435"/>
        <end position="453"/>
    </location>
</feature>
<feature type="transmembrane region" description="Helical" evidence="9">
    <location>
        <begin position="155"/>
        <end position="176"/>
    </location>
</feature>
<keyword evidence="3" id="KW-0813">Transport</keyword>
<feature type="transmembrane region" description="Helical" evidence="9">
    <location>
        <begin position="343"/>
        <end position="366"/>
    </location>
</feature>
<evidence type="ECO:0000256" key="3">
    <source>
        <dbReference type="ARBA" id="ARBA00022448"/>
    </source>
</evidence>
<name>A0ABW7PFR4_9ACTN</name>
<keyword evidence="6 9" id="KW-1133">Transmembrane helix</keyword>
<feature type="transmembrane region" description="Helical" evidence="9">
    <location>
        <begin position="66"/>
        <end position="89"/>
    </location>
</feature>
<organism evidence="10 11">
    <name type="scientific">Streptomyces racemochromogenes</name>
    <dbReference type="NCBI Taxonomy" id="67353"/>
    <lineage>
        <taxon>Bacteria</taxon>
        <taxon>Bacillati</taxon>
        <taxon>Actinomycetota</taxon>
        <taxon>Actinomycetes</taxon>
        <taxon>Kitasatosporales</taxon>
        <taxon>Streptomycetaceae</taxon>
        <taxon>Streptomyces</taxon>
    </lineage>
</organism>
<keyword evidence="4" id="KW-1003">Cell membrane</keyword>
<feature type="transmembrane region" description="Helical" evidence="9">
    <location>
        <begin position="42"/>
        <end position="60"/>
    </location>
</feature>
<feature type="compositionally biased region" description="Low complexity" evidence="8">
    <location>
        <begin position="493"/>
        <end position="502"/>
    </location>
</feature>
<evidence type="ECO:0000256" key="4">
    <source>
        <dbReference type="ARBA" id="ARBA00022475"/>
    </source>
</evidence>
<comment type="subcellular location">
    <subcellularLocation>
        <location evidence="1">Cell membrane</location>
        <topology evidence="1">Multi-pass membrane protein</topology>
    </subcellularLocation>
</comment>
<dbReference type="NCBIfam" id="TIGR03173">
    <property type="entry name" value="pbuX"/>
    <property type="match status" value="1"/>
</dbReference>
<evidence type="ECO:0000313" key="11">
    <source>
        <dbReference type="Proteomes" id="UP001610631"/>
    </source>
</evidence>
<dbReference type="NCBIfam" id="TIGR00801">
    <property type="entry name" value="ncs2"/>
    <property type="match status" value="1"/>
</dbReference>
<feature type="transmembrane region" description="Helical" evidence="9">
    <location>
        <begin position="122"/>
        <end position="143"/>
    </location>
</feature>
<sequence>MKGKAEMARVAARLSASGEQSSHPVDEVLPLPKLALYGFQHVLAFYAGAVIVPIIVGSALKLSPEQLVYLINADLFTCGIASIIQAFGVGRVGARLPLIQGVTFTAVSPMIAIGLGAGGGTAALLVIYGAVITAGIATFAFAWLPAKAFRAVMRLFPPVVTGTVITVLGIVLIPVGLKDAAGGAPTVADGGVPTQLAYAGGTMLFILVLMKFGGPFLRSIGILLGLVGGTAVAFLLGDAEFGDVGTSDWIGVTTPFHFGVPKFEWFPILLMLIVMLITMVETTGDTYAVGDIVGKEVDSETVARALRADGAATALGGTLNSFPYVAFAENVGLVRMTKVKSRFVVVAAGVFMIVLGLIPKAAAIVASVPPGVLGGAATVMFGMVALAGIQTLGKVDLKEEKNALIVGVSLAFALFPATVPAYFDKHLSADLSSLLNSGVTLGASAAIVLNLVFNGLAEDDGRTAAPAEVLAETLAEALTGHAVVPAQPAVAPAAAEKGPAKGAAKEDAAEDASAKDASAKDGEAKDGAVKAEAGEAAAEEADEAGAPAV</sequence>
<comment type="similarity">
    <text evidence="2">Belongs to the nucleobase:cation symporter-2 (NCS2) (TC 2.A.40) family.</text>
</comment>
<dbReference type="EMBL" id="JBBDHD010000048">
    <property type="protein sequence ID" value="MFH7597232.1"/>
    <property type="molecule type" value="Genomic_DNA"/>
</dbReference>
<accession>A0ABW7PFR4</accession>
<dbReference type="InterPro" id="IPR017588">
    <property type="entry name" value="UacT-like"/>
</dbReference>
<dbReference type="InterPro" id="IPR006042">
    <property type="entry name" value="Xan_ur_permease"/>
</dbReference>
<keyword evidence="5 9" id="KW-0812">Transmembrane</keyword>
<reference evidence="10 11" key="1">
    <citation type="submission" date="2024-03" db="EMBL/GenBank/DDBJ databases">
        <title>Whole genome sequencing of Streptomyces racemochromogenes, to identify antimicrobial biosynthetic gene clusters.</title>
        <authorList>
            <person name="Suryawanshi P."/>
            <person name="Krishnaraj P.U."/>
            <person name="Arun Y.P."/>
            <person name="Suryawanshi M.P."/>
            <person name="Rakshit O."/>
        </authorList>
    </citation>
    <scope>NUCLEOTIDE SEQUENCE [LARGE SCALE GENOMIC DNA]</scope>
    <source>
        <strain evidence="10 11">AUDT626</strain>
    </source>
</reference>
<dbReference type="Pfam" id="PF00860">
    <property type="entry name" value="Xan_ur_permease"/>
    <property type="match status" value="1"/>
</dbReference>
<evidence type="ECO:0000256" key="1">
    <source>
        <dbReference type="ARBA" id="ARBA00004651"/>
    </source>
</evidence>
<feature type="transmembrane region" description="Helical" evidence="9">
    <location>
        <begin position="196"/>
        <end position="213"/>
    </location>
</feature>
<evidence type="ECO:0000256" key="8">
    <source>
        <dbReference type="SAM" id="MobiDB-lite"/>
    </source>
</evidence>
<feature type="transmembrane region" description="Helical" evidence="9">
    <location>
        <begin position="372"/>
        <end position="392"/>
    </location>
</feature>
<feature type="transmembrane region" description="Helical" evidence="9">
    <location>
        <begin position="220"/>
        <end position="237"/>
    </location>
</feature>
<evidence type="ECO:0000256" key="9">
    <source>
        <dbReference type="SAM" id="Phobius"/>
    </source>
</evidence>
<comment type="caution">
    <text evidence="10">The sequence shown here is derived from an EMBL/GenBank/DDBJ whole genome shotgun (WGS) entry which is preliminary data.</text>
</comment>
<dbReference type="PANTHER" id="PTHR42810:SF4">
    <property type="entry name" value="URIC ACID TRANSPORTER UACT"/>
    <property type="match status" value="1"/>
</dbReference>
<dbReference type="Proteomes" id="UP001610631">
    <property type="component" value="Unassembled WGS sequence"/>
</dbReference>
<evidence type="ECO:0000256" key="5">
    <source>
        <dbReference type="ARBA" id="ARBA00022692"/>
    </source>
</evidence>
<evidence type="ECO:0000256" key="6">
    <source>
        <dbReference type="ARBA" id="ARBA00022989"/>
    </source>
</evidence>
<feature type="transmembrane region" description="Helical" evidence="9">
    <location>
        <begin position="263"/>
        <end position="280"/>
    </location>
</feature>
<evidence type="ECO:0000256" key="2">
    <source>
        <dbReference type="ARBA" id="ARBA00008821"/>
    </source>
</evidence>
<feature type="compositionally biased region" description="Basic and acidic residues" evidence="8">
    <location>
        <begin position="503"/>
        <end position="533"/>
    </location>
</feature>